<organism evidence="4 5">
    <name type="scientific">Circinella minor</name>
    <dbReference type="NCBI Taxonomy" id="1195481"/>
    <lineage>
        <taxon>Eukaryota</taxon>
        <taxon>Fungi</taxon>
        <taxon>Fungi incertae sedis</taxon>
        <taxon>Mucoromycota</taxon>
        <taxon>Mucoromycotina</taxon>
        <taxon>Mucoromycetes</taxon>
        <taxon>Mucorales</taxon>
        <taxon>Lichtheimiaceae</taxon>
        <taxon>Circinella</taxon>
    </lineage>
</organism>
<dbReference type="Gene3D" id="1.20.1270.60">
    <property type="entry name" value="Arfaptin homology (AH) domain/BAR domain"/>
    <property type="match status" value="1"/>
</dbReference>
<feature type="coiled-coil region" evidence="1">
    <location>
        <begin position="77"/>
        <end position="104"/>
    </location>
</feature>
<gene>
    <name evidence="4" type="ORF">INT45_006070</name>
</gene>
<evidence type="ECO:0000313" key="5">
    <source>
        <dbReference type="Proteomes" id="UP000646827"/>
    </source>
</evidence>
<reference evidence="4 5" key="1">
    <citation type="submission" date="2020-12" db="EMBL/GenBank/DDBJ databases">
        <title>Metabolic potential, ecology and presence of endohyphal bacteria is reflected in genomic diversity of Mucoromycotina.</title>
        <authorList>
            <person name="Muszewska A."/>
            <person name="Okrasinska A."/>
            <person name="Steczkiewicz K."/>
            <person name="Drgas O."/>
            <person name="Orlowska M."/>
            <person name="Perlinska-Lenart U."/>
            <person name="Aleksandrzak-Piekarczyk T."/>
            <person name="Szatraj K."/>
            <person name="Zielenkiewicz U."/>
            <person name="Pilsyk S."/>
            <person name="Malc E."/>
            <person name="Mieczkowski P."/>
            <person name="Kruszewska J.S."/>
            <person name="Biernat P."/>
            <person name="Pawlowska J."/>
        </authorList>
    </citation>
    <scope>NUCLEOTIDE SEQUENCE [LARGE SCALE GENOMIC DNA]</scope>
    <source>
        <strain evidence="4 5">CBS 142.35</strain>
    </source>
</reference>
<dbReference type="InterPro" id="IPR027267">
    <property type="entry name" value="AH/BAR_dom_sf"/>
</dbReference>
<name>A0A8H7RY05_9FUNG</name>
<evidence type="ECO:0000256" key="1">
    <source>
        <dbReference type="SAM" id="Coils"/>
    </source>
</evidence>
<dbReference type="EMBL" id="JAEPRB010000182">
    <property type="protein sequence ID" value="KAG2219362.1"/>
    <property type="molecule type" value="Genomic_DNA"/>
</dbReference>
<dbReference type="SUPFAM" id="SSF103657">
    <property type="entry name" value="BAR/IMD domain-like"/>
    <property type="match status" value="1"/>
</dbReference>
<dbReference type="AlphaFoldDB" id="A0A8H7RY05"/>
<evidence type="ECO:0000259" key="3">
    <source>
        <dbReference type="SMART" id="SM00721"/>
    </source>
</evidence>
<evidence type="ECO:0000313" key="4">
    <source>
        <dbReference type="EMBL" id="KAG2219362.1"/>
    </source>
</evidence>
<dbReference type="GO" id="GO:0005737">
    <property type="term" value="C:cytoplasm"/>
    <property type="evidence" value="ECO:0007669"/>
    <property type="project" value="InterPro"/>
</dbReference>
<feature type="region of interest" description="Disordered" evidence="2">
    <location>
        <begin position="1"/>
        <end position="29"/>
    </location>
</feature>
<feature type="region of interest" description="Disordered" evidence="2">
    <location>
        <begin position="141"/>
        <end position="166"/>
    </location>
</feature>
<protein>
    <recommendedName>
        <fullName evidence="3">BAR domain-containing protein</fullName>
    </recommendedName>
</protein>
<dbReference type="Pfam" id="PF10455">
    <property type="entry name" value="BAR_2"/>
    <property type="match status" value="1"/>
</dbReference>
<dbReference type="Proteomes" id="UP000646827">
    <property type="component" value="Unassembled WGS sequence"/>
</dbReference>
<comment type="caution">
    <text evidence="4">The sequence shown here is derived from an EMBL/GenBank/DDBJ whole genome shotgun (WGS) entry which is preliminary data.</text>
</comment>
<keyword evidence="5" id="KW-1185">Reference proteome</keyword>
<dbReference type="InterPro" id="IPR018859">
    <property type="entry name" value="BAR_dom-cont"/>
</dbReference>
<evidence type="ECO:0000256" key="2">
    <source>
        <dbReference type="SAM" id="MobiDB-lite"/>
    </source>
</evidence>
<dbReference type="OrthoDB" id="5549748at2759"/>
<accession>A0A8H7RY05</accession>
<sequence>MAQPTDNIKVVDAEPQPIPSDAGSANQPLNPNVLLNNTLDGFATLSSKFNPFAQKLGKGIGQVRQYAQERLGTAEDITELPEEYKELEKRVDALRSVYVNLLKVSRTYNNPSYDYPVQLQESLAGISNTFTTQFQNLALSPAERAQAEQQQQQQQQQSIEKQHPKTLSHALSRVAGTGSQTVGVEDALGTALFKVATVSEKVGDARVNMDQAITTKFNQPMQTTLNTAIEQALKARRNVQSVRLSLDSCKARYRAARPERQDAARLEVEQAEDQFVGAVEEATSLMKSALENPEPFRNLADLIAAQAAYFKEAHELLADLAPELDEIQVTQESLHRNRQE</sequence>
<feature type="domain" description="BAR" evidence="3">
    <location>
        <begin position="55"/>
        <end position="326"/>
    </location>
</feature>
<keyword evidence="1" id="KW-0175">Coiled coil</keyword>
<dbReference type="InterPro" id="IPR004148">
    <property type="entry name" value="BAR_dom"/>
</dbReference>
<proteinExistence type="predicted"/>
<dbReference type="CDD" id="cd07600">
    <property type="entry name" value="BAR_Gvp36"/>
    <property type="match status" value="1"/>
</dbReference>
<dbReference type="SMART" id="SM00721">
    <property type="entry name" value="BAR"/>
    <property type="match status" value="1"/>
</dbReference>